<evidence type="ECO:0000256" key="12">
    <source>
        <dbReference type="ARBA" id="ARBA00023180"/>
    </source>
</evidence>
<keyword evidence="11" id="KW-1015">Disulfide bond</keyword>
<accession>A0A8D8VGH7</accession>
<reference evidence="18" key="1">
    <citation type="submission" date="2021-05" db="EMBL/GenBank/DDBJ databases">
        <authorList>
            <person name="Alioto T."/>
            <person name="Alioto T."/>
            <person name="Gomez Garrido J."/>
        </authorList>
    </citation>
    <scope>NUCLEOTIDE SEQUENCE</scope>
</reference>
<evidence type="ECO:0000256" key="16">
    <source>
        <dbReference type="SAM" id="Phobius"/>
    </source>
</evidence>
<organism evidence="18">
    <name type="scientific">Cacopsylla melanoneura</name>
    <dbReference type="NCBI Taxonomy" id="428564"/>
    <lineage>
        <taxon>Eukaryota</taxon>
        <taxon>Metazoa</taxon>
        <taxon>Ecdysozoa</taxon>
        <taxon>Arthropoda</taxon>
        <taxon>Hexapoda</taxon>
        <taxon>Insecta</taxon>
        <taxon>Pterygota</taxon>
        <taxon>Neoptera</taxon>
        <taxon>Paraneoptera</taxon>
        <taxon>Hemiptera</taxon>
        <taxon>Sternorrhyncha</taxon>
        <taxon>Psylloidea</taxon>
        <taxon>Psyllidae</taxon>
        <taxon>Psyllinae</taxon>
        <taxon>Cacopsylla</taxon>
    </lineage>
</organism>
<keyword evidence="6" id="KW-0967">Endosome</keyword>
<evidence type="ECO:0000313" key="18">
    <source>
        <dbReference type="EMBL" id="CAG6720957.1"/>
    </source>
</evidence>
<feature type="transmembrane region" description="Helical" evidence="16">
    <location>
        <begin position="307"/>
        <end position="323"/>
    </location>
</feature>
<protein>
    <submittedName>
        <fullName evidence="18">Sodium-coupled neutral amino acid transporter 9 homolog</fullName>
    </submittedName>
</protein>
<evidence type="ECO:0000256" key="15">
    <source>
        <dbReference type="SAM" id="MobiDB-lite"/>
    </source>
</evidence>
<keyword evidence="13" id="KW-0458">Lysosome</keyword>
<dbReference type="InterPro" id="IPR013057">
    <property type="entry name" value="AA_transpt_TM"/>
</dbReference>
<evidence type="ECO:0000256" key="10">
    <source>
        <dbReference type="ARBA" id="ARBA00023136"/>
    </source>
</evidence>
<keyword evidence="5" id="KW-0479">Metal-binding</keyword>
<dbReference type="GO" id="GO:0015179">
    <property type="term" value="F:L-amino acid transmembrane transporter activity"/>
    <property type="evidence" value="ECO:0007669"/>
    <property type="project" value="TreeGrafter"/>
</dbReference>
<feature type="transmembrane region" description="Helical" evidence="16">
    <location>
        <begin position="519"/>
        <end position="543"/>
    </location>
</feature>
<evidence type="ECO:0000256" key="6">
    <source>
        <dbReference type="ARBA" id="ARBA00022753"/>
    </source>
</evidence>
<keyword evidence="9" id="KW-0915">Sodium</keyword>
<feature type="transmembrane region" description="Helical" evidence="16">
    <location>
        <begin position="217"/>
        <end position="237"/>
    </location>
</feature>
<keyword evidence="3" id="KW-0813">Transport</keyword>
<feature type="domain" description="Amino acid transporter transmembrane" evidence="17">
    <location>
        <begin position="139"/>
        <end position="570"/>
    </location>
</feature>
<dbReference type="GO" id="GO:0046872">
    <property type="term" value="F:metal ion binding"/>
    <property type="evidence" value="ECO:0007669"/>
    <property type="project" value="UniProtKB-KW"/>
</dbReference>
<dbReference type="EMBL" id="HBUF01361378">
    <property type="protein sequence ID" value="CAG6720957.1"/>
    <property type="molecule type" value="Transcribed_RNA"/>
</dbReference>
<evidence type="ECO:0000256" key="5">
    <source>
        <dbReference type="ARBA" id="ARBA00022723"/>
    </source>
</evidence>
<dbReference type="AlphaFoldDB" id="A0A8D8VGH7"/>
<evidence type="ECO:0000256" key="14">
    <source>
        <dbReference type="ARBA" id="ARBA00038442"/>
    </source>
</evidence>
<dbReference type="EMBL" id="HBUF01361377">
    <property type="protein sequence ID" value="CAG6720956.1"/>
    <property type="molecule type" value="Transcribed_RNA"/>
</dbReference>
<evidence type="ECO:0000256" key="2">
    <source>
        <dbReference type="ARBA" id="ARBA00004155"/>
    </source>
</evidence>
<evidence type="ECO:0000256" key="13">
    <source>
        <dbReference type="ARBA" id="ARBA00023228"/>
    </source>
</evidence>
<evidence type="ECO:0000256" key="11">
    <source>
        <dbReference type="ARBA" id="ARBA00023157"/>
    </source>
</evidence>
<feature type="transmembrane region" description="Helical" evidence="16">
    <location>
        <begin position="492"/>
        <end position="513"/>
    </location>
</feature>
<evidence type="ECO:0000256" key="7">
    <source>
        <dbReference type="ARBA" id="ARBA00022970"/>
    </source>
</evidence>
<keyword evidence="7" id="KW-0029">Amino-acid transport</keyword>
<comment type="subcellular location">
    <subcellularLocation>
        <location evidence="1">Late endosome membrane</location>
        <topology evidence="1">Multi-pass membrane protein</topology>
    </subcellularLocation>
    <subcellularLocation>
        <location evidence="2">Lysosome membrane</location>
        <topology evidence="2">Multi-pass membrane protein</topology>
    </subcellularLocation>
</comment>
<feature type="transmembrane region" description="Helical" evidence="16">
    <location>
        <begin position="169"/>
        <end position="190"/>
    </location>
</feature>
<dbReference type="GO" id="GO:0031902">
    <property type="term" value="C:late endosome membrane"/>
    <property type="evidence" value="ECO:0007669"/>
    <property type="project" value="UniProtKB-SubCell"/>
</dbReference>
<dbReference type="Pfam" id="PF01490">
    <property type="entry name" value="Aa_trans"/>
    <property type="match status" value="1"/>
</dbReference>
<feature type="transmembrane region" description="Helical" evidence="16">
    <location>
        <begin position="452"/>
        <end position="472"/>
    </location>
</feature>
<feature type="transmembrane region" description="Helical" evidence="16">
    <location>
        <begin position="367"/>
        <end position="389"/>
    </location>
</feature>
<feature type="transmembrane region" description="Helical" evidence="16">
    <location>
        <begin position="555"/>
        <end position="575"/>
    </location>
</feature>
<proteinExistence type="inferred from homology"/>
<feature type="transmembrane region" description="Helical" evidence="16">
    <location>
        <begin position="410"/>
        <end position="432"/>
    </location>
</feature>
<evidence type="ECO:0000256" key="4">
    <source>
        <dbReference type="ARBA" id="ARBA00022692"/>
    </source>
</evidence>
<evidence type="ECO:0000256" key="3">
    <source>
        <dbReference type="ARBA" id="ARBA00022448"/>
    </source>
</evidence>
<keyword evidence="12" id="KW-0325">Glycoprotein</keyword>
<comment type="similarity">
    <text evidence="14">Belongs to the amino acid/polyamine transporter 2 family. SLC38A9 subfamily.</text>
</comment>
<dbReference type="PANTHER" id="PTHR22950:SF244">
    <property type="entry name" value="NEUTRAL AMINO ACID TRANSPORTER 9"/>
    <property type="match status" value="1"/>
</dbReference>
<dbReference type="GO" id="GO:0005765">
    <property type="term" value="C:lysosomal membrane"/>
    <property type="evidence" value="ECO:0007669"/>
    <property type="project" value="UniProtKB-SubCell"/>
</dbReference>
<feature type="region of interest" description="Disordered" evidence="15">
    <location>
        <begin position="1"/>
        <end position="26"/>
    </location>
</feature>
<evidence type="ECO:0000256" key="9">
    <source>
        <dbReference type="ARBA" id="ARBA00023053"/>
    </source>
</evidence>
<feature type="transmembrane region" description="Helical" evidence="16">
    <location>
        <begin position="335"/>
        <end position="355"/>
    </location>
</feature>
<keyword evidence="8 16" id="KW-1133">Transmembrane helix</keyword>
<dbReference type="PANTHER" id="PTHR22950">
    <property type="entry name" value="AMINO ACID TRANSPORTER"/>
    <property type="match status" value="1"/>
</dbReference>
<keyword evidence="4 16" id="KW-0812">Transmembrane</keyword>
<name>A0A8D8VGH7_9HEMI</name>
<evidence type="ECO:0000256" key="1">
    <source>
        <dbReference type="ARBA" id="ARBA00004107"/>
    </source>
</evidence>
<feature type="transmembrane region" description="Helical" evidence="16">
    <location>
        <begin position="141"/>
        <end position="163"/>
    </location>
</feature>
<keyword evidence="10 16" id="KW-0472">Membrane</keyword>
<sequence>MSFKKSNQVPRKFRPRSKSVDNDGYESGYQMIPSSVNSSRTSLLDDNTHGAVFKYDSESDWETTGSNTGGPKYPTYLIKALRLQHEKSNLMPKTYRNYHAVSMSQLSTASSAPELHHLLTIPEIHEVFGFRNSSDNKHSSIVTIFSIWNTIMGTSILTIPWAIHQAGFLTAICLMLGSTALCLYTAWRILKIQSLHGGGKGEVADLSKLLLGRYAEVTAQGFSFIILLGADVIYWILMSNFLYFTVSFIHDQIMGTEKGVIDEITPGNVICPNAISHINESVINFVSNRSTTASGSSLYHTLWNLEYTVPIVLVFFLGPLINIKSPSFFTRFNSSGTLSVLFLILFVLIKAWRWGINVDFSNSSSPAYVSLFSLNFPATTGVLALSMFIHNIIITIMRNNRHQEHNGRDLSIAYLLVFLTYAAVGLVFYITFPLAKSCIQDNLLNNFMRNDVLTLAARMFLLFQLTTVYPLITYMLRVQIFAALKKPPYPGFYQVLLLNTIIVVVCVLFAIFLPQIGTVLRFTGALGGFIYIFTLPSILHLSSQNRRAKMSVPSFVFHSFIVLLGFLNLVAQFFVR</sequence>
<evidence type="ECO:0000259" key="17">
    <source>
        <dbReference type="Pfam" id="PF01490"/>
    </source>
</evidence>
<evidence type="ECO:0000256" key="8">
    <source>
        <dbReference type="ARBA" id="ARBA00022989"/>
    </source>
</evidence>